<reference evidence="2" key="1">
    <citation type="submission" date="2021-03" db="EMBL/GenBank/DDBJ databases">
        <title>Pengzhenrongella sicca gen. nov., sp. nov., a new member of suborder Micrococcineae isolated from High-Arctic tundra soil.</title>
        <authorList>
            <person name="Peng F."/>
        </authorList>
    </citation>
    <scope>NUCLEOTIDE SEQUENCE</scope>
    <source>
        <strain evidence="2">LRZ-2</strain>
    </source>
</reference>
<accession>A0A8A4ZDW7</accession>
<keyword evidence="3" id="KW-1185">Reference proteome</keyword>
<name>A0A8A4ZDW7_9MICO</name>
<dbReference type="InterPro" id="IPR036105">
    <property type="entry name" value="DiNase_FeMo-co_biosyn_sf"/>
</dbReference>
<evidence type="ECO:0000313" key="2">
    <source>
        <dbReference type="EMBL" id="QTE30162.1"/>
    </source>
</evidence>
<dbReference type="EMBL" id="CP071868">
    <property type="protein sequence ID" value="QTE30162.1"/>
    <property type="molecule type" value="Genomic_DNA"/>
</dbReference>
<evidence type="ECO:0000313" key="3">
    <source>
        <dbReference type="Proteomes" id="UP000663937"/>
    </source>
</evidence>
<dbReference type="Proteomes" id="UP000663937">
    <property type="component" value="Chromosome"/>
</dbReference>
<sequence>MIVCIPVLGDGQAGNGWGRARRLAFATTADGQITDWQELDVGWDVSHDEGTEGSHHARVARILIDHKVDVVATGHMGPGMVRMLATMSIRTVLGAQGDARAAVLAAIAHP</sequence>
<dbReference type="KEGG" id="psic:J4E96_03865"/>
<dbReference type="SUPFAM" id="SSF53146">
    <property type="entry name" value="Nitrogenase accessory factor-like"/>
    <property type="match status" value="1"/>
</dbReference>
<gene>
    <name evidence="2" type="ORF">J4E96_03865</name>
</gene>
<protein>
    <recommendedName>
        <fullName evidence="1">Dinitrogenase iron-molybdenum cofactor biosynthesis domain-containing protein</fullName>
    </recommendedName>
</protein>
<dbReference type="AlphaFoldDB" id="A0A8A4ZDW7"/>
<organism evidence="2 3">
    <name type="scientific">Pengzhenrongella sicca</name>
    <dbReference type="NCBI Taxonomy" id="2819238"/>
    <lineage>
        <taxon>Bacteria</taxon>
        <taxon>Bacillati</taxon>
        <taxon>Actinomycetota</taxon>
        <taxon>Actinomycetes</taxon>
        <taxon>Micrococcales</taxon>
        <taxon>Pengzhenrongella</taxon>
    </lineage>
</organism>
<dbReference type="Pfam" id="PF02579">
    <property type="entry name" value="Nitro_FeMo-Co"/>
    <property type="match status" value="1"/>
</dbReference>
<proteinExistence type="predicted"/>
<dbReference type="Gene3D" id="3.30.420.130">
    <property type="entry name" value="Dinitrogenase iron-molybdenum cofactor biosynthesis domain"/>
    <property type="match status" value="1"/>
</dbReference>
<feature type="domain" description="Dinitrogenase iron-molybdenum cofactor biosynthesis" evidence="1">
    <location>
        <begin position="18"/>
        <end position="106"/>
    </location>
</feature>
<evidence type="ECO:0000259" key="1">
    <source>
        <dbReference type="Pfam" id="PF02579"/>
    </source>
</evidence>
<dbReference type="InterPro" id="IPR003731">
    <property type="entry name" value="Di-Nase_FeMo-co_biosynth"/>
</dbReference>
<dbReference type="RefSeq" id="WP_227424481.1">
    <property type="nucleotide sequence ID" value="NZ_CP071868.1"/>
</dbReference>